<dbReference type="Proteomes" id="UP001279410">
    <property type="component" value="Unassembled WGS sequence"/>
</dbReference>
<sequence>MTTGISLFITTNRVGTNNSQCNGLGDTYNPFNMTSMSSTCSLESPLSCEVGEISARQGPVSLTQGQVFTDSNIQLTGEVTVVHRSLVLKSGNSIIACANIVPESPSADQTFPNVANFSTYDFRMRVADVLQVNIAAVTILPGSPASAADGRCQQVSFMVSGEVSTELLGSVKTSEKMGVFKESDTCTRSAFSPLVQAGKGALRFHFLVPKSHISKAYPPDTAMSPKITGELLRQLRQAMRNCKYFSEPIQAYIIPSGDAHQ</sequence>
<accession>A0AAD3RKH5</accession>
<dbReference type="InterPro" id="IPR036423">
    <property type="entry name" value="SOD-like_Cu/Zn_dom_sf"/>
</dbReference>
<dbReference type="SUPFAM" id="SSF49329">
    <property type="entry name" value="Cu,Zn superoxide dismutase-like"/>
    <property type="match status" value="1"/>
</dbReference>
<gene>
    <name evidence="1" type="ORF">AKAME5_002512400</name>
</gene>
<dbReference type="PANTHER" id="PTHR20910">
    <property type="entry name" value="AGAP001623-PA"/>
    <property type="match status" value="1"/>
</dbReference>
<reference evidence="1" key="1">
    <citation type="submission" date="2022-08" db="EMBL/GenBank/DDBJ databases">
        <title>Genome sequencing of akame (Lates japonicus).</title>
        <authorList>
            <person name="Hashiguchi Y."/>
            <person name="Takahashi H."/>
        </authorList>
    </citation>
    <scope>NUCLEOTIDE SEQUENCE</scope>
    <source>
        <strain evidence="1">Kochi</strain>
    </source>
</reference>
<organism evidence="1 2">
    <name type="scientific">Lates japonicus</name>
    <name type="common">Japanese lates</name>
    <dbReference type="NCBI Taxonomy" id="270547"/>
    <lineage>
        <taxon>Eukaryota</taxon>
        <taxon>Metazoa</taxon>
        <taxon>Chordata</taxon>
        <taxon>Craniata</taxon>
        <taxon>Vertebrata</taxon>
        <taxon>Euteleostomi</taxon>
        <taxon>Actinopterygii</taxon>
        <taxon>Neopterygii</taxon>
        <taxon>Teleostei</taxon>
        <taxon>Neoteleostei</taxon>
        <taxon>Acanthomorphata</taxon>
        <taxon>Carangaria</taxon>
        <taxon>Carangaria incertae sedis</taxon>
        <taxon>Centropomidae</taxon>
        <taxon>Lates</taxon>
    </lineage>
</organism>
<dbReference type="InterPro" id="IPR053257">
    <property type="entry name" value="Cu-only_SOD"/>
</dbReference>
<name>A0AAD3RKH5_LATJO</name>
<dbReference type="PANTHER" id="PTHR20910:SF1">
    <property type="entry name" value="SUPEROXIDE DISMUTASE COPPER_ZINC BINDING DOMAIN-CONTAINING PROTEIN"/>
    <property type="match status" value="1"/>
</dbReference>
<protein>
    <submittedName>
        <fullName evidence="1">Uncharacterized protein</fullName>
    </submittedName>
</protein>
<proteinExistence type="predicted"/>
<dbReference type="AlphaFoldDB" id="A0AAD3RKH5"/>
<dbReference type="GO" id="GO:0006801">
    <property type="term" value="P:superoxide metabolic process"/>
    <property type="evidence" value="ECO:0007669"/>
    <property type="project" value="InterPro"/>
</dbReference>
<dbReference type="GO" id="GO:0046872">
    <property type="term" value="F:metal ion binding"/>
    <property type="evidence" value="ECO:0007669"/>
    <property type="project" value="InterPro"/>
</dbReference>
<comment type="caution">
    <text evidence="1">The sequence shown here is derived from an EMBL/GenBank/DDBJ whole genome shotgun (WGS) entry which is preliminary data.</text>
</comment>
<dbReference type="Gene3D" id="2.60.40.200">
    <property type="entry name" value="Superoxide dismutase, copper/zinc binding domain"/>
    <property type="match status" value="1"/>
</dbReference>
<evidence type="ECO:0000313" key="1">
    <source>
        <dbReference type="EMBL" id="GLD73799.1"/>
    </source>
</evidence>
<keyword evidence="2" id="KW-1185">Reference proteome</keyword>
<feature type="non-terminal residue" evidence="1">
    <location>
        <position position="1"/>
    </location>
</feature>
<dbReference type="EMBL" id="BRZM01001819">
    <property type="protein sequence ID" value="GLD73799.1"/>
    <property type="molecule type" value="Genomic_DNA"/>
</dbReference>
<evidence type="ECO:0000313" key="2">
    <source>
        <dbReference type="Proteomes" id="UP001279410"/>
    </source>
</evidence>